<dbReference type="Proteomes" id="UP000318878">
    <property type="component" value="Unassembled WGS sequence"/>
</dbReference>
<accession>A0A5C5UYR3</accession>
<comment type="caution">
    <text evidence="2">The sequence shown here is derived from an EMBL/GenBank/DDBJ whole genome shotgun (WGS) entry which is preliminary data.</text>
</comment>
<sequence length="131" mass="13823">MNYQIWLVGLSCALLLGCGAKGPKLAPLEGLVTNNGTPMAGMNVTFSPQKDGAASWGITDADGKFSLNYIDGRQGVLPGEHLVSISGGDPLAGDGTSSRASRRAKRPREFRQVFEVAADQTFVEIDLAAKK</sequence>
<feature type="region of interest" description="Disordered" evidence="1">
    <location>
        <begin position="86"/>
        <end position="106"/>
    </location>
</feature>
<name>A0A5C5UYR3_9BACT</name>
<proteinExistence type="predicted"/>
<dbReference type="EMBL" id="SJPF01000005">
    <property type="protein sequence ID" value="TWT30617.1"/>
    <property type="molecule type" value="Genomic_DNA"/>
</dbReference>
<evidence type="ECO:0000313" key="3">
    <source>
        <dbReference type="Proteomes" id="UP000318878"/>
    </source>
</evidence>
<dbReference type="InterPro" id="IPR008969">
    <property type="entry name" value="CarboxyPept-like_regulatory"/>
</dbReference>
<dbReference type="OrthoDB" id="285058at2"/>
<keyword evidence="3" id="KW-1185">Reference proteome</keyword>
<evidence type="ECO:0008006" key="4">
    <source>
        <dbReference type="Google" id="ProtNLM"/>
    </source>
</evidence>
<organism evidence="2 3">
    <name type="scientific">Blastopirellula retiformator</name>
    <dbReference type="NCBI Taxonomy" id="2527970"/>
    <lineage>
        <taxon>Bacteria</taxon>
        <taxon>Pseudomonadati</taxon>
        <taxon>Planctomycetota</taxon>
        <taxon>Planctomycetia</taxon>
        <taxon>Pirellulales</taxon>
        <taxon>Pirellulaceae</taxon>
        <taxon>Blastopirellula</taxon>
    </lineage>
</organism>
<dbReference type="SUPFAM" id="SSF49464">
    <property type="entry name" value="Carboxypeptidase regulatory domain-like"/>
    <property type="match status" value="1"/>
</dbReference>
<protein>
    <recommendedName>
        <fullName evidence="4">Carboxypeptidase regulatory-like domain-containing protein</fullName>
    </recommendedName>
</protein>
<reference evidence="2 3" key="1">
    <citation type="submission" date="2019-02" db="EMBL/GenBank/DDBJ databases">
        <title>Deep-cultivation of Planctomycetes and their phenomic and genomic characterization uncovers novel biology.</title>
        <authorList>
            <person name="Wiegand S."/>
            <person name="Jogler M."/>
            <person name="Boedeker C."/>
            <person name="Pinto D."/>
            <person name="Vollmers J."/>
            <person name="Rivas-Marin E."/>
            <person name="Kohn T."/>
            <person name="Peeters S.H."/>
            <person name="Heuer A."/>
            <person name="Rast P."/>
            <person name="Oberbeckmann S."/>
            <person name="Bunk B."/>
            <person name="Jeske O."/>
            <person name="Meyerdierks A."/>
            <person name="Storesund J.E."/>
            <person name="Kallscheuer N."/>
            <person name="Luecker S."/>
            <person name="Lage O.M."/>
            <person name="Pohl T."/>
            <person name="Merkel B.J."/>
            <person name="Hornburger P."/>
            <person name="Mueller R.-W."/>
            <person name="Bruemmer F."/>
            <person name="Labrenz M."/>
            <person name="Spormann A.M."/>
            <person name="Op Den Camp H."/>
            <person name="Overmann J."/>
            <person name="Amann R."/>
            <person name="Jetten M.S.M."/>
            <person name="Mascher T."/>
            <person name="Medema M.H."/>
            <person name="Devos D.P."/>
            <person name="Kaster A.-K."/>
            <person name="Ovreas L."/>
            <person name="Rohde M."/>
            <person name="Galperin M.Y."/>
            <person name="Jogler C."/>
        </authorList>
    </citation>
    <scope>NUCLEOTIDE SEQUENCE [LARGE SCALE GENOMIC DNA]</scope>
    <source>
        <strain evidence="2 3">Enr8</strain>
    </source>
</reference>
<dbReference type="AlphaFoldDB" id="A0A5C5UYR3"/>
<evidence type="ECO:0000313" key="2">
    <source>
        <dbReference type="EMBL" id="TWT30617.1"/>
    </source>
</evidence>
<dbReference type="RefSeq" id="WP_146435175.1">
    <property type="nucleotide sequence ID" value="NZ_SJPF01000005.1"/>
</dbReference>
<evidence type="ECO:0000256" key="1">
    <source>
        <dbReference type="SAM" id="MobiDB-lite"/>
    </source>
</evidence>
<gene>
    <name evidence="2" type="ORF">Enr8_41380</name>
</gene>